<feature type="transmembrane region" description="Helical" evidence="9">
    <location>
        <begin position="203"/>
        <end position="227"/>
    </location>
</feature>
<accession>A7SC98</accession>
<comment type="subcellular location">
    <subcellularLocation>
        <location evidence="1">Membrane</location>
        <topology evidence="1">Multi-pass membrane protein</topology>
    </subcellularLocation>
</comment>
<evidence type="ECO:0000313" key="12">
    <source>
        <dbReference type="Proteomes" id="UP000001593"/>
    </source>
</evidence>
<keyword evidence="4 8" id="KW-0297">G-protein coupled receptor</keyword>
<comment type="similarity">
    <text evidence="8">Belongs to the G-protein coupled receptor 1 family.</text>
</comment>
<feature type="transmembrane region" description="Helical" evidence="9">
    <location>
        <begin position="153"/>
        <end position="175"/>
    </location>
</feature>
<dbReference type="OrthoDB" id="9046662at2759"/>
<evidence type="ECO:0000256" key="9">
    <source>
        <dbReference type="SAM" id="Phobius"/>
    </source>
</evidence>
<keyword evidence="5 9" id="KW-0472">Membrane</keyword>
<dbReference type="SMART" id="SM01381">
    <property type="entry name" value="7TM_GPCR_Srsx"/>
    <property type="match status" value="1"/>
</dbReference>
<reference evidence="11 12" key="1">
    <citation type="journal article" date="2007" name="Science">
        <title>Sea anemone genome reveals ancestral eumetazoan gene repertoire and genomic organization.</title>
        <authorList>
            <person name="Putnam N.H."/>
            <person name="Srivastava M."/>
            <person name="Hellsten U."/>
            <person name="Dirks B."/>
            <person name="Chapman J."/>
            <person name="Salamov A."/>
            <person name="Terry A."/>
            <person name="Shapiro H."/>
            <person name="Lindquist E."/>
            <person name="Kapitonov V.V."/>
            <person name="Jurka J."/>
            <person name="Genikhovich G."/>
            <person name="Grigoriev I.V."/>
            <person name="Lucas S.M."/>
            <person name="Steele R.E."/>
            <person name="Finnerty J.R."/>
            <person name="Technau U."/>
            <person name="Martindale M.Q."/>
            <person name="Rokhsar D.S."/>
        </authorList>
    </citation>
    <scope>NUCLEOTIDE SEQUENCE [LARGE SCALE GENOMIC DNA]</scope>
    <source>
        <strain evidence="12">CH2 X CH6</strain>
    </source>
</reference>
<dbReference type="FunCoup" id="A7SC98">
    <property type="interactions" value="188"/>
</dbReference>
<sequence length="372" mass="42505">MDQANATNNSLPSNATLPFFCREDTVLETAIKLIAYTAVLIVSLVGNIRVILLILRSPCLRRRTINLMVVNMALSDLFLSLFAIPRTMSEIVTEIGRWHVDGPAGTALCKFVFFIHDVSTAVSIECLVLIAVDRFCAVIYPIRTATRTRYRAFLIPLTWIIACAIHSPTLVIYFLEYDQGFIYCEYRWSPIPEEHARIVRDHYIVMFCLHMVLPFFLLTFLYSGILVKLHQRGYLLRSALTHRMSARKRREHNILKMAITILIAFAVCWAPFNTFVVLDVFVLDGPNCSLRVFFFFAMFLAYMNSAVNPGIYHFFSRNFRKVSKRNGTRPRGVIAPNINHMAACCQIRLTLPRPRKTKSAGNTPKLELITAL</sequence>
<dbReference type="KEGG" id="nve:5510204"/>
<evidence type="ECO:0000256" key="8">
    <source>
        <dbReference type="RuleBase" id="RU000688"/>
    </source>
</evidence>
<evidence type="ECO:0000256" key="2">
    <source>
        <dbReference type="ARBA" id="ARBA00022692"/>
    </source>
</evidence>
<dbReference type="PANTHER" id="PTHR24243">
    <property type="entry name" value="G-PROTEIN COUPLED RECEPTOR"/>
    <property type="match status" value="1"/>
</dbReference>
<organism evidence="11 12">
    <name type="scientific">Nematostella vectensis</name>
    <name type="common">Starlet sea anemone</name>
    <dbReference type="NCBI Taxonomy" id="45351"/>
    <lineage>
        <taxon>Eukaryota</taxon>
        <taxon>Metazoa</taxon>
        <taxon>Cnidaria</taxon>
        <taxon>Anthozoa</taxon>
        <taxon>Hexacorallia</taxon>
        <taxon>Actiniaria</taxon>
        <taxon>Edwardsiidae</taxon>
        <taxon>Nematostella</taxon>
    </lineage>
</organism>
<keyword evidence="12" id="KW-1185">Reference proteome</keyword>
<dbReference type="Pfam" id="PF00001">
    <property type="entry name" value="7tm_1"/>
    <property type="match status" value="1"/>
</dbReference>
<evidence type="ECO:0000256" key="7">
    <source>
        <dbReference type="ARBA" id="ARBA00023224"/>
    </source>
</evidence>
<dbReference type="GO" id="GO:0016020">
    <property type="term" value="C:membrane"/>
    <property type="evidence" value="ECO:0007669"/>
    <property type="project" value="UniProtKB-SubCell"/>
</dbReference>
<keyword evidence="7 8" id="KW-0807">Transducer</keyword>
<evidence type="ECO:0000259" key="10">
    <source>
        <dbReference type="PROSITE" id="PS50262"/>
    </source>
</evidence>
<feature type="transmembrane region" description="Helical" evidence="9">
    <location>
        <begin position="33"/>
        <end position="55"/>
    </location>
</feature>
<dbReference type="CDD" id="cd00637">
    <property type="entry name" value="7tm_classA_rhodopsin-like"/>
    <property type="match status" value="1"/>
</dbReference>
<dbReference type="PhylomeDB" id="A7SC98"/>
<evidence type="ECO:0000256" key="6">
    <source>
        <dbReference type="ARBA" id="ARBA00023170"/>
    </source>
</evidence>
<feature type="transmembrane region" description="Helical" evidence="9">
    <location>
        <begin position="253"/>
        <end position="272"/>
    </location>
</feature>
<dbReference type="PROSITE" id="PS00237">
    <property type="entry name" value="G_PROTEIN_RECEP_F1_1"/>
    <property type="match status" value="1"/>
</dbReference>
<dbReference type="InterPro" id="IPR000276">
    <property type="entry name" value="GPCR_Rhodpsn"/>
</dbReference>
<dbReference type="InParanoid" id="A7SC98"/>
<dbReference type="Proteomes" id="UP000001593">
    <property type="component" value="Unassembled WGS sequence"/>
</dbReference>
<dbReference type="Gene3D" id="1.20.1070.10">
    <property type="entry name" value="Rhodopsin 7-helix transmembrane proteins"/>
    <property type="match status" value="1"/>
</dbReference>
<dbReference type="eggNOG" id="KOG3656">
    <property type="taxonomic scope" value="Eukaryota"/>
</dbReference>
<dbReference type="InterPro" id="IPR017452">
    <property type="entry name" value="GPCR_Rhodpsn_7TM"/>
</dbReference>
<dbReference type="HOGENOM" id="CLU_009579_6_0_1"/>
<evidence type="ECO:0000256" key="4">
    <source>
        <dbReference type="ARBA" id="ARBA00023040"/>
    </source>
</evidence>
<proteinExistence type="inferred from homology"/>
<keyword evidence="6 8" id="KW-0675">Receptor</keyword>
<protein>
    <recommendedName>
        <fullName evidence="10">G-protein coupled receptors family 1 profile domain-containing protein</fullName>
    </recommendedName>
</protein>
<feature type="transmembrane region" description="Helical" evidence="9">
    <location>
        <begin position="292"/>
        <end position="315"/>
    </location>
</feature>
<keyword evidence="2 8" id="KW-0812">Transmembrane</keyword>
<feature type="transmembrane region" description="Helical" evidence="9">
    <location>
        <begin position="67"/>
        <end position="84"/>
    </location>
</feature>
<evidence type="ECO:0000256" key="5">
    <source>
        <dbReference type="ARBA" id="ARBA00023136"/>
    </source>
</evidence>
<feature type="transmembrane region" description="Helical" evidence="9">
    <location>
        <begin position="111"/>
        <end position="132"/>
    </location>
</feature>
<dbReference type="OMA" id="SMACEIS"/>
<evidence type="ECO:0000313" key="11">
    <source>
        <dbReference type="EMBL" id="EDO38621.1"/>
    </source>
</evidence>
<dbReference type="PROSITE" id="PS50262">
    <property type="entry name" value="G_PROTEIN_RECEP_F1_2"/>
    <property type="match status" value="1"/>
</dbReference>
<gene>
    <name evidence="11" type="ORF">NEMVEDRAFT_v1g210058</name>
</gene>
<keyword evidence="3 9" id="KW-1133">Transmembrane helix</keyword>
<dbReference type="GO" id="GO:0004930">
    <property type="term" value="F:G protein-coupled receptor activity"/>
    <property type="evidence" value="ECO:0007669"/>
    <property type="project" value="UniProtKB-KW"/>
</dbReference>
<dbReference type="AlphaFoldDB" id="A7SC98"/>
<evidence type="ECO:0000256" key="3">
    <source>
        <dbReference type="ARBA" id="ARBA00022989"/>
    </source>
</evidence>
<dbReference type="SUPFAM" id="SSF81321">
    <property type="entry name" value="Family A G protein-coupled receptor-like"/>
    <property type="match status" value="1"/>
</dbReference>
<feature type="domain" description="G-protein coupled receptors family 1 profile" evidence="10">
    <location>
        <begin position="46"/>
        <end position="312"/>
    </location>
</feature>
<dbReference type="STRING" id="45351.A7SC98"/>
<evidence type="ECO:0000256" key="1">
    <source>
        <dbReference type="ARBA" id="ARBA00004141"/>
    </source>
</evidence>
<dbReference type="EMBL" id="DS469622">
    <property type="protein sequence ID" value="EDO38621.1"/>
    <property type="molecule type" value="Genomic_DNA"/>
</dbReference>
<name>A7SC98_NEMVE</name>
<dbReference type="PANTHER" id="PTHR24243:SF208">
    <property type="entry name" value="PYROKININ-1 RECEPTOR"/>
    <property type="match status" value="1"/>
</dbReference>
<dbReference type="PRINTS" id="PR00237">
    <property type="entry name" value="GPCRRHODOPSN"/>
</dbReference>